<accession>A0AAN7H1Z2</accession>
<feature type="compositionally biased region" description="Gly residues" evidence="3">
    <location>
        <begin position="67"/>
        <end position="80"/>
    </location>
</feature>
<dbReference type="EMBL" id="JAXIOK010000018">
    <property type="protein sequence ID" value="KAK4749549.1"/>
    <property type="molecule type" value="Genomic_DNA"/>
</dbReference>
<dbReference type="Proteomes" id="UP001345219">
    <property type="component" value="Chromosome 21"/>
</dbReference>
<evidence type="ECO:0000256" key="3">
    <source>
        <dbReference type="SAM" id="MobiDB-lite"/>
    </source>
</evidence>
<keyword evidence="2" id="KW-0677">Repeat</keyword>
<dbReference type="InterPro" id="IPR042971">
    <property type="entry name" value="LEA_SMP"/>
</dbReference>
<evidence type="ECO:0000256" key="2">
    <source>
        <dbReference type="ARBA" id="ARBA00022737"/>
    </source>
</evidence>
<dbReference type="PANTHER" id="PTHR31174:SF34">
    <property type="entry name" value="LATE EMBRYOGENESIS ABUNDANT PROTEIN 47"/>
    <property type="match status" value="1"/>
</dbReference>
<name>A0AAN7H1Z2_9MYRT</name>
<reference evidence="5 6" key="1">
    <citation type="journal article" date="2023" name="Hortic Res">
        <title>Pangenome of water caltrop reveals structural variations and asymmetric subgenome divergence after allopolyploidization.</title>
        <authorList>
            <person name="Zhang X."/>
            <person name="Chen Y."/>
            <person name="Wang L."/>
            <person name="Yuan Y."/>
            <person name="Fang M."/>
            <person name="Shi L."/>
            <person name="Lu R."/>
            <person name="Comes H.P."/>
            <person name="Ma Y."/>
            <person name="Chen Y."/>
            <person name="Huang G."/>
            <person name="Zhou Y."/>
            <person name="Zheng Z."/>
            <person name="Qiu Y."/>
        </authorList>
    </citation>
    <scope>NUCLEOTIDE SEQUENCE [LARGE SCALE GENOMIC DNA]</scope>
    <source>
        <tissue evidence="5">Roots</tissue>
    </source>
</reference>
<feature type="region of interest" description="Disordered" evidence="3">
    <location>
        <begin position="60"/>
        <end position="91"/>
    </location>
</feature>
<evidence type="ECO:0000313" key="5">
    <source>
        <dbReference type="EMBL" id="KAK4749549.1"/>
    </source>
</evidence>
<dbReference type="PANTHER" id="PTHR31174">
    <property type="entry name" value="SEED MATURATION FAMILY PROTEIN"/>
    <property type="match status" value="1"/>
</dbReference>
<proteinExistence type="inferred from homology"/>
<protein>
    <recommendedName>
        <fullName evidence="4">SMP domain-containing protein</fullName>
    </recommendedName>
</protein>
<feature type="region of interest" description="Disordered" evidence="3">
    <location>
        <begin position="132"/>
        <end position="161"/>
    </location>
</feature>
<evidence type="ECO:0000313" key="6">
    <source>
        <dbReference type="Proteomes" id="UP001345219"/>
    </source>
</evidence>
<gene>
    <name evidence="5" type="ORF">SAY87_026998</name>
</gene>
<dbReference type="Pfam" id="PF04927">
    <property type="entry name" value="SMP"/>
    <property type="match status" value="2"/>
</dbReference>
<feature type="domain" description="SMP" evidence="4">
    <location>
        <begin position="15"/>
        <end position="51"/>
    </location>
</feature>
<feature type="domain" description="SMP" evidence="4">
    <location>
        <begin position="93"/>
        <end position="139"/>
    </location>
</feature>
<evidence type="ECO:0000256" key="1">
    <source>
        <dbReference type="ARBA" id="ARBA00010733"/>
    </source>
</evidence>
<comment type="similarity">
    <text evidence="1">Belongs to the LEA type SMP family.</text>
</comment>
<feature type="compositionally biased region" description="Basic and acidic residues" evidence="3">
    <location>
        <begin position="140"/>
        <end position="161"/>
    </location>
</feature>
<organism evidence="5 6">
    <name type="scientific">Trapa incisa</name>
    <dbReference type="NCBI Taxonomy" id="236973"/>
    <lineage>
        <taxon>Eukaryota</taxon>
        <taxon>Viridiplantae</taxon>
        <taxon>Streptophyta</taxon>
        <taxon>Embryophyta</taxon>
        <taxon>Tracheophyta</taxon>
        <taxon>Spermatophyta</taxon>
        <taxon>Magnoliopsida</taxon>
        <taxon>eudicotyledons</taxon>
        <taxon>Gunneridae</taxon>
        <taxon>Pentapetalae</taxon>
        <taxon>rosids</taxon>
        <taxon>malvids</taxon>
        <taxon>Myrtales</taxon>
        <taxon>Lythraceae</taxon>
        <taxon>Trapa</taxon>
    </lineage>
</organism>
<evidence type="ECO:0000259" key="4">
    <source>
        <dbReference type="Pfam" id="PF04927"/>
    </source>
</evidence>
<keyword evidence="6" id="KW-1185">Reference proteome</keyword>
<dbReference type="AlphaFoldDB" id="A0AAN7H1Z2"/>
<dbReference type="InterPro" id="IPR007011">
    <property type="entry name" value="LEA_SMP_dom"/>
</dbReference>
<comment type="caution">
    <text evidence="5">The sequence shown here is derived from an EMBL/GenBank/DDBJ whole genome shotgun (WGS) entry which is preliminary data.</text>
</comment>
<sequence>MSQGQQRRQERQELVKYGDVFDVQGELADKPITPREASMMQTAENVLLGQVVAHYRQPVPVVAGGTPPDGGGVAGDGSSSGGNTVTDEGNRPISIGEALEATVLSAGQKRVERSDAAAIQAAEVRATGQATIVSGGVGSNHEREGHLGRPENQTRRCLNDK</sequence>